<gene>
    <name evidence="3" type="ORF">M1K48_10690</name>
</gene>
<keyword evidence="4" id="KW-1185">Reference proteome</keyword>
<dbReference type="Proteomes" id="UP000831921">
    <property type="component" value="Chromosome"/>
</dbReference>
<dbReference type="InterPro" id="IPR021255">
    <property type="entry name" value="DUF2807"/>
</dbReference>
<dbReference type="Gene3D" id="2.160.20.120">
    <property type="match status" value="1"/>
</dbReference>
<accession>A0ABY5MTA8</accession>
<keyword evidence="1" id="KW-0732">Signal</keyword>
<evidence type="ECO:0000259" key="2">
    <source>
        <dbReference type="Pfam" id="PF10988"/>
    </source>
</evidence>
<evidence type="ECO:0000256" key="1">
    <source>
        <dbReference type="SAM" id="SignalP"/>
    </source>
</evidence>
<evidence type="ECO:0000313" key="3">
    <source>
        <dbReference type="EMBL" id="UUR07403.1"/>
    </source>
</evidence>
<reference evidence="3 4" key="1">
    <citation type="submission" date="2022-05" db="EMBL/GenBank/DDBJ databases">
        <title>S8-45 Sphingomonas ultraviolaceadurans.</title>
        <authorList>
            <person name="Liu Y."/>
        </authorList>
    </citation>
    <scope>NUCLEOTIDE SEQUENCE [LARGE SCALE GENOMIC DNA]</scope>
    <source>
        <strain evidence="3 4">S8-45</strain>
    </source>
</reference>
<evidence type="ECO:0000313" key="4">
    <source>
        <dbReference type="Proteomes" id="UP000831921"/>
    </source>
</evidence>
<organism evidence="3 4">
    <name type="scientific">Sphingomonas glaciei</name>
    <dbReference type="NCBI Taxonomy" id="2938948"/>
    <lineage>
        <taxon>Bacteria</taxon>
        <taxon>Pseudomonadati</taxon>
        <taxon>Pseudomonadota</taxon>
        <taxon>Alphaproteobacteria</taxon>
        <taxon>Sphingomonadales</taxon>
        <taxon>Sphingomonadaceae</taxon>
        <taxon>Sphingomonas</taxon>
    </lineage>
</organism>
<feature type="chain" id="PRO_5045425671" evidence="1">
    <location>
        <begin position="20"/>
        <end position="227"/>
    </location>
</feature>
<sequence length="227" mass="23034">MTRLLALLLLTALAAPAGAAERRFTIISFDRIRMEAPFDVVLTTGKAPSARAEGPVGALDTVDLRVEGRTLIIRQRSSWNGAGKGVPVRISLATPDIRAAILTGSGRLSIDRMTGLTANLALAGPGRIQVADLRADRLDLLAGGSGTVALAGAVKTGRIGTEGAVVLDASALQSDDLTLVATGSSEVRVAARRSVNLTASGAATVTLGGPVACIQKVTGAATVSGCR</sequence>
<proteinExistence type="predicted"/>
<dbReference type="EMBL" id="CP097253">
    <property type="protein sequence ID" value="UUR07403.1"/>
    <property type="molecule type" value="Genomic_DNA"/>
</dbReference>
<name>A0ABY5MTA8_9SPHN</name>
<feature type="domain" description="Putative auto-transporter adhesin head GIN" evidence="2">
    <location>
        <begin position="29"/>
        <end position="209"/>
    </location>
</feature>
<protein>
    <submittedName>
        <fullName evidence="3">DUF2807 domain-containing protein</fullName>
    </submittedName>
</protein>
<dbReference type="Pfam" id="PF10988">
    <property type="entry name" value="DUF2807"/>
    <property type="match status" value="1"/>
</dbReference>
<feature type="signal peptide" evidence="1">
    <location>
        <begin position="1"/>
        <end position="19"/>
    </location>
</feature>
<dbReference type="RefSeq" id="WP_249455098.1">
    <property type="nucleotide sequence ID" value="NZ_CP097253.1"/>
</dbReference>